<accession>T0Q8Q4</accession>
<name>T0Q8Q4_SAPDV</name>
<evidence type="ECO:0000313" key="2">
    <source>
        <dbReference type="Proteomes" id="UP000030762"/>
    </source>
</evidence>
<evidence type="ECO:0000313" key="1">
    <source>
        <dbReference type="EMBL" id="EQC34284.1"/>
    </source>
</evidence>
<sequence>MEENTLLHLVSFVATRAEVLSLLMAIPSSMLSPPLMALLGLLQGPLSDENRNQWPRPCFESLGPWYLPHLLTAIPAFDTVCIEHPFGFESLCENASVPGYTNKRAFLSFLVKWPTKLGTLTITRQPTPTDDDELVRLLHTCTRLDDVRLDVTWPRAGEVLALLVSPRFCVRRLVIEEMEWDHGNTVLDLTTALTPWLRSGHATSLVFDYITSSLVEGLPAALALAPSLTRLEIIDSDKVIDVLLTSQTRLSSVTQLKVRVNGNTTSNELRLVKLLPMDKVTVLDFFGH</sequence>
<reference evidence="1 2" key="1">
    <citation type="submission" date="2012-04" db="EMBL/GenBank/DDBJ databases">
        <title>The Genome Sequence of Saprolegnia declina VS20.</title>
        <authorList>
            <consortium name="The Broad Institute Genome Sequencing Platform"/>
            <person name="Russ C."/>
            <person name="Nusbaum C."/>
            <person name="Tyler B."/>
            <person name="van West P."/>
            <person name="Dieguez-Uribeondo J."/>
            <person name="de Bruijn I."/>
            <person name="Tripathy S."/>
            <person name="Jiang R."/>
            <person name="Young S.K."/>
            <person name="Zeng Q."/>
            <person name="Gargeya S."/>
            <person name="Fitzgerald M."/>
            <person name="Haas B."/>
            <person name="Abouelleil A."/>
            <person name="Alvarado L."/>
            <person name="Arachchi H.M."/>
            <person name="Berlin A."/>
            <person name="Chapman S.B."/>
            <person name="Goldberg J."/>
            <person name="Griggs A."/>
            <person name="Gujja S."/>
            <person name="Hansen M."/>
            <person name="Howarth C."/>
            <person name="Imamovic A."/>
            <person name="Larimer J."/>
            <person name="McCowen C."/>
            <person name="Montmayeur A."/>
            <person name="Murphy C."/>
            <person name="Neiman D."/>
            <person name="Pearson M."/>
            <person name="Priest M."/>
            <person name="Roberts A."/>
            <person name="Saif S."/>
            <person name="Shea T."/>
            <person name="Sisk P."/>
            <person name="Sykes S."/>
            <person name="Wortman J."/>
            <person name="Nusbaum C."/>
            <person name="Birren B."/>
        </authorList>
    </citation>
    <scope>NUCLEOTIDE SEQUENCE [LARGE SCALE GENOMIC DNA]</scope>
    <source>
        <strain evidence="1 2">VS20</strain>
    </source>
</reference>
<dbReference type="GeneID" id="19948784"/>
<dbReference type="SUPFAM" id="SSF52047">
    <property type="entry name" value="RNI-like"/>
    <property type="match status" value="1"/>
</dbReference>
<dbReference type="AlphaFoldDB" id="T0Q8Q4"/>
<protein>
    <recommendedName>
        <fullName evidence="3">F-box domain-containing protein</fullName>
    </recommendedName>
</protein>
<dbReference type="EMBL" id="JH767155">
    <property type="protein sequence ID" value="EQC34284.1"/>
    <property type="molecule type" value="Genomic_DNA"/>
</dbReference>
<dbReference type="VEuPathDB" id="FungiDB:SDRG_08057"/>
<gene>
    <name evidence="1" type="ORF">SDRG_08057</name>
</gene>
<dbReference type="RefSeq" id="XP_008612146.1">
    <property type="nucleotide sequence ID" value="XM_008613924.1"/>
</dbReference>
<evidence type="ECO:0008006" key="3">
    <source>
        <dbReference type="Google" id="ProtNLM"/>
    </source>
</evidence>
<dbReference type="Proteomes" id="UP000030762">
    <property type="component" value="Unassembled WGS sequence"/>
</dbReference>
<keyword evidence="2" id="KW-1185">Reference proteome</keyword>
<organism evidence="1 2">
    <name type="scientific">Saprolegnia diclina (strain VS20)</name>
    <dbReference type="NCBI Taxonomy" id="1156394"/>
    <lineage>
        <taxon>Eukaryota</taxon>
        <taxon>Sar</taxon>
        <taxon>Stramenopiles</taxon>
        <taxon>Oomycota</taxon>
        <taxon>Saprolegniomycetes</taxon>
        <taxon>Saprolegniales</taxon>
        <taxon>Saprolegniaceae</taxon>
        <taxon>Saprolegnia</taxon>
    </lineage>
</organism>
<dbReference type="InParanoid" id="T0Q8Q4"/>
<proteinExistence type="predicted"/>